<evidence type="ECO:0008006" key="9">
    <source>
        <dbReference type="Google" id="ProtNLM"/>
    </source>
</evidence>
<evidence type="ECO:0000313" key="8">
    <source>
        <dbReference type="Proteomes" id="UP001310890"/>
    </source>
</evidence>
<name>A0AAN7TVS9_9PEZI</name>
<feature type="domain" description="DNA2/NAM7 helicase helicase" evidence="5">
    <location>
        <begin position="265"/>
        <end position="336"/>
    </location>
</feature>
<feature type="compositionally biased region" description="Basic and acidic residues" evidence="4">
    <location>
        <begin position="850"/>
        <end position="860"/>
    </location>
</feature>
<keyword evidence="3" id="KW-0067">ATP-binding</keyword>
<keyword evidence="3" id="KW-0347">Helicase</keyword>
<dbReference type="EMBL" id="JAVRRL010000006">
    <property type="protein sequence ID" value="KAK5117016.1"/>
    <property type="molecule type" value="Genomic_DNA"/>
</dbReference>
<evidence type="ECO:0000313" key="7">
    <source>
        <dbReference type="EMBL" id="KAK5117016.1"/>
    </source>
</evidence>
<proteinExistence type="predicted"/>
<feature type="region of interest" description="Disordered" evidence="4">
    <location>
        <begin position="803"/>
        <end position="860"/>
    </location>
</feature>
<dbReference type="Pfam" id="PF13087">
    <property type="entry name" value="AAA_12"/>
    <property type="match status" value="1"/>
</dbReference>
<keyword evidence="2" id="KW-0963">Cytoplasm</keyword>
<evidence type="ECO:0000256" key="2">
    <source>
        <dbReference type="ARBA" id="ARBA00022490"/>
    </source>
</evidence>
<dbReference type="InterPro" id="IPR041677">
    <property type="entry name" value="DNA2/NAM7_AAA_11"/>
</dbReference>
<dbReference type="CDD" id="cd18808">
    <property type="entry name" value="SF1_C_Upf1"/>
    <property type="match status" value="1"/>
</dbReference>
<feature type="compositionally biased region" description="Acidic residues" evidence="4">
    <location>
        <begin position="812"/>
        <end position="849"/>
    </location>
</feature>
<evidence type="ECO:0000256" key="3">
    <source>
        <dbReference type="ARBA" id="ARBA00022806"/>
    </source>
</evidence>
<dbReference type="PANTHER" id="PTHR45418">
    <property type="entry name" value="CANCER/TESTIS ANTIGEN 55"/>
    <property type="match status" value="1"/>
</dbReference>
<accession>A0AAN7TVS9</accession>
<comment type="caution">
    <text evidence="7">The sequence shown here is derived from an EMBL/GenBank/DDBJ whole genome shotgun (WGS) entry which is preliminary data.</text>
</comment>
<dbReference type="InterPro" id="IPR047187">
    <property type="entry name" value="SF1_C_Upf1"/>
</dbReference>
<comment type="subcellular location">
    <subcellularLocation>
        <location evidence="1">Cytoplasm</location>
    </subcellularLocation>
</comment>
<dbReference type="GO" id="GO:0005737">
    <property type="term" value="C:cytoplasm"/>
    <property type="evidence" value="ECO:0007669"/>
    <property type="project" value="UniProtKB-SubCell"/>
</dbReference>
<dbReference type="Pfam" id="PF13086">
    <property type="entry name" value="AAA_11"/>
    <property type="match status" value="1"/>
</dbReference>
<keyword evidence="3" id="KW-0547">Nucleotide-binding</keyword>
<evidence type="ECO:0000256" key="1">
    <source>
        <dbReference type="ARBA" id="ARBA00004496"/>
    </source>
</evidence>
<feature type="domain" description="DNA2/NAM7 helicase-like C-terminal" evidence="6">
    <location>
        <begin position="527"/>
        <end position="713"/>
    </location>
</feature>
<dbReference type="SUPFAM" id="SSF52540">
    <property type="entry name" value="P-loop containing nucleoside triphosphate hydrolases"/>
    <property type="match status" value="1"/>
</dbReference>
<dbReference type="InterPro" id="IPR041679">
    <property type="entry name" value="DNA2/NAM7-like_C"/>
</dbReference>
<evidence type="ECO:0000259" key="6">
    <source>
        <dbReference type="Pfam" id="PF13087"/>
    </source>
</evidence>
<evidence type="ECO:0000256" key="4">
    <source>
        <dbReference type="SAM" id="MobiDB-lite"/>
    </source>
</evidence>
<dbReference type="Proteomes" id="UP001310890">
    <property type="component" value="Unassembled WGS sequence"/>
</dbReference>
<dbReference type="InterPro" id="IPR027417">
    <property type="entry name" value="P-loop_NTPase"/>
</dbReference>
<evidence type="ECO:0000259" key="5">
    <source>
        <dbReference type="Pfam" id="PF13086"/>
    </source>
</evidence>
<dbReference type="PANTHER" id="PTHR45418:SF5">
    <property type="entry name" value="BRCA2-INTERACTING PROTEIN-LIKE-RELATED"/>
    <property type="match status" value="1"/>
</dbReference>
<reference evidence="7" key="1">
    <citation type="submission" date="2023-08" db="EMBL/GenBank/DDBJ databases">
        <title>Black Yeasts Isolated from many extreme environments.</title>
        <authorList>
            <person name="Coleine C."/>
            <person name="Stajich J.E."/>
            <person name="Selbmann L."/>
        </authorList>
    </citation>
    <scope>NUCLEOTIDE SEQUENCE</scope>
    <source>
        <strain evidence="7">CCFEE 5401</strain>
    </source>
</reference>
<dbReference type="Gene3D" id="3.40.50.300">
    <property type="entry name" value="P-loop containing nucleotide triphosphate hydrolases"/>
    <property type="match status" value="2"/>
</dbReference>
<keyword evidence="3" id="KW-0378">Hydrolase</keyword>
<organism evidence="7 8">
    <name type="scientific">Meristemomyces frigidus</name>
    <dbReference type="NCBI Taxonomy" id="1508187"/>
    <lineage>
        <taxon>Eukaryota</taxon>
        <taxon>Fungi</taxon>
        <taxon>Dikarya</taxon>
        <taxon>Ascomycota</taxon>
        <taxon>Pezizomycotina</taxon>
        <taxon>Dothideomycetes</taxon>
        <taxon>Dothideomycetidae</taxon>
        <taxon>Mycosphaerellales</taxon>
        <taxon>Teratosphaeriaceae</taxon>
        <taxon>Meristemomyces</taxon>
    </lineage>
</organism>
<protein>
    <recommendedName>
        <fullName evidence="9">RNA helicase</fullName>
    </recommendedName>
</protein>
<dbReference type="AlphaFoldDB" id="A0AAN7TVS9"/>
<gene>
    <name evidence="7" type="ORF">LTR62_006737</name>
</gene>
<dbReference type="GO" id="GO:0004386">
    <property type="term" value="F:helicase activity"/>
    <property type="evidence" value="ECO:0007669"/>
    <property type="project" value="InterPro"/>
</dbReference>
<sequence>MDVYARPYIPTVLQRINELPAQQIHSLPAKWIDYQSYVHSLAGAAFLTADPPPPEIPETVPAASAADLQPSSYHAVFRQALIEEAQALQRDCNEQSLYNIPIQRAPAQNSPRPVMYWLQVPGLREMSLNVEIGDIVQLRQLNFGLKGEVLEAPLLAYNQHGPVLVSLTDYVYLQHNAVIWGIHRQQERLILRVDDLLPHSSRFNVCFTVQQGRLGALYRAVANIHHAMPNQGWLQSMLFPTNDDGVLQRTLNKSTIDWELHDKLLNYEQIRAVDIALLGNYGRVPYIISGPPGTGKTKTMVELALQLLKQPNAHLLVCAPSDPAADTLTERLRQHLAPSELLRLNPPSRSFPEVPMTILPFCYVDEDMFSLPPLPQLMRYKIVVTACRDAEILLRARLSNSDLHALEHGLLSALHPRQTPTKLKLHWTGLLVDEAAQAIEPEACTPLSVVAPPSGHKVTEEGLPRVIMAGDQNQLGPRTASKNKTLQTSLFERLLARSLYANHPLARSKQNKGVMQPLTKEMLPILRAPFANLIRNYRSHPAILATPSALFYNDTLEPEAQNPSSLLSWTGWQGRKWPVLFSSHAGKDEIEQDGGGWYNRSEATLALTYAQSFLRAGLLQQKDICIMSPFRAQVNVLRNLARTAQFRMRDVNVGPLEAFQGLECQLVILCTTRTRGRFLEQDLAKGLGVIHEPRRFNVALTRAKDGMVVIGNPEVLGGDPCWRAFLGFCGRKGLWEGEMSGWGQSRGWDGERRVVSRLEKQMVVREEVGEGAELGVEDGVRALGVYDDEEQRVWRAGMEMEEALRESAGAGEGEDEADEDDDQDDEDDDEADEDDDDDDDREADEDDEGDGRVDKVARTL</sequence>